<evidence type="ECO:0000256" key="6">
    <source>
        <dbReference type="SAM" id="Phobius"/>
    </source>
</evidence>
<dbReference type="RefSeq" id="WP_236457565.1">
    <property type="nucleotide sequence ID" value="NZ_CBCSGE010000029.1"/>
</dbReference>
<gene>
    <name evidence="7" type="ORF">ACFFVF_07585</name>
</gene>
<keyword evidence="2" id="KW-1003">Cell membrane</keyword>
<proteinExistence type="predicted"/>
<evidence type="ECO:0000256" key="1">
    <source>
        <dbReference type="ARBA" id="ARBA00004651"/>
    </source>
</evidence>
<name>A0ABV5GLX5_9FLAO</name>
<dbReference type="PANTHER" id="PTHR30250:SF28">
    <property type="entry name" value="POLYSACCHARIDE BIOSYNTHESIS PROTEIN"/>
    <property type="match status" value="1"/>
</dbReference>
<reference evidence="7 8" key="1">
    <citation type="submission" date="2024-09" db="EMBL/GenBank/DDBJ databases">
        <authorList>
            <person name="Sun Q."/>
            <person name="Mori K."/>
        </authorList>
    </citation>
    <scope>NUCLEOTIDE SEQUENCE [LARGE SCALE GENOMIC DNA]</scope>
    <source>
        <strain evidence="7 8">CECT 7955</strain>
    </source>
</reference>
<feature type="transmembrane region" description="Helical" evidence="6">
    <location>
        <begin position="94"/>
        <end position="113"/>
    </location>
</feature>
<keyword evidence="4 6" id="KW-1133">Transmembrane helix</keyword>
<evidence type="ECO:0000313" key="8">
    <source>
        <dbReference type="Proteomes" id="UP001589607"/>
    </source>
</evidence>
<feature type="transmembrane region" description="Helical" evidence="6">
    <location>
        <begin position="157"/>
        <end position="176"/>
    </location>
</feature>
<keyword evidence="8" id="KW-1185">Reference proteome</keyword>
<organism evidence="7 8">
    <name type="scientific">Flavobacterium jumunjinense</name>
    <dbReference type="NCBI Taxonomy" id="998845"/>
    <lineage>
        <taxon>Bacteria</taxon>
        <taxon>Pseudomonadati</taxon>
        <taxon>Bacteroidota</taxon>
        <taxon>Flavobacteriia</taxon>
        <taxon>Flavobacteriales</taxon>
        <taxon>Flavobacteriaceae</taxon>
        <taxon>Flavobacterium</taxon>
    </lineage>
</organism>
<dbReference type="InterPro" id="IPR050833">
    <property type="entry name" value="Poly_Biosynth_Transport"/>
</dbReference>
<comment type="subcellular location">
    <subcellularLocation>
        <location evidence="1">Cell membrane</location>
        <topology evidence="1">Multi-pass membrane protein</topology>
    </subcellularLocation>
</comment>
<evidence type="ECO:0000256" key="4">
    <source>
        <dbReference type="ARBA" id="ARBA00022989"/>
    </source>
</evidence>
<protein>
    <submittedName>
        <fullName evidence="7">Oligosaccharide flippase family protein</fullName>
    </submittedName>
</protein>
<feature type="transmembrane region" description="Helical" evidence="6">
    <location>
        <begin position="257"/>
        <end position="279"/>
    </location>
</feature>
<evidence type="ECO:0000256" key="5">
    <source>
        <dbReference type="ARBA" id="ARBA00023136"/>
    </source>
</evidence>
<feature type="transmembrane region" description="Helical" evidence="6">
    <location>
        <begin position="20"/>
        <end position="39"/>
    </location>
</feature>
<accession>A0ABV5GLX5</accession>
<feature type="transmembrane region" description="Helical" evidence="6">
    <location>
        <begin position="299"/>
        <end position="317"/>
    </location>
</feature>
<feature type="transmembrane region" description="Helical" evidence="6">
    <location>
        <begin position="337"/>
        <end position="358"/>
    </location>
</feature>
<comment type="caution">
    <text evidence="7">The sequence shown here is derived from an EMBL/GenBank/DDBJ whole genome shotgun (WGS) entry which is preliminary data.</text>
</comment>
<evidence type="ECO:0000313" key="7">
    <source>
        <dbReference type="EMBL" id="MFB9096369.1"/>
    </source>
</evidence>
<feature type="transmembrane region" description="Helical" evidence="6">
    <location>
        <begin position="51"/>
        <end position="73"/>
    </location>
</feature>
<feature type="transmembrane region" description="Helical" evidence="6">
    <location>
        <begin position="182"/>
        <end position="200"/>
    </location>
</feature>
<evidence type="ECO:0000256" key="3">
    <source>
        <dbReference type="ARBA" id="ARBA00022692"/>
    </source>
</evidence>
<keyword evidence="3 6" id="KW-0812">Transmembrane</keyword>
<dbReference type="PANTHER" id="PTHR30250">
    <property type="entry name" value="PST FAMILY PREDICTED COLANIC ACID TRANSPORTER"/>
    <property type="match status" value="1"/>
</dbReference>
<feature type="transmembrane region" description="Helical" evidence="6">
    <location>
        <begin position="390"/>
        <end position="411"/>
    </location>
</feature>
<feature type="transmembrane region" description="Helical" evidence="6">
    <location>
        <begin position="125"/>
        <end position="145"/>
    </location>
</feature>
<dbReference type="EMBL" id="JBHMEY010000017">
    <property type="protein sequence ID" value="MFB9096369.1"/>
    <property type="molecule type" value="Genomic_DNA"/>
</dbReference>
<feature type="transmembrane region" description="Helical" evidence="6">
    <location>
        <begin position="363"/>
        <end position="384"/>
    </location>
</feature>
<keyword evidence="5 6" id="KW-0472">Membrane</keyword>
<dbReference type="Proteomes" id="UP001589607">
    <property type="component" value="Unassembled WGS sequence"/>
</dbReference>
<evidence type="ECO:0000256" key="2">
    <source>
        <dbReference type="ARBA" id="ARBA00022475"/>
    </source>
</evidence>
<feature type="transmembrane region" description="Helical" evidence="6">
    <location>
        <begin position="220"/>
        <end position="237"/>
    </location>
</feature>
<sequence>MKLIDRILSFDYKRITQEQFFMLTILIVNAGNYAYNLLLGRILGPEHFADAAILITLLLVLSFVGMTFQIVTAKYAVLFEDDKLHAFIKFITKYALLFGLLFGALIISFNTYLQDLFHTKTATMFLLFGLGIPLYFLMSVNRGIYQGKNQFNQLSKTYTTEMLSRLCLTILAILLLTDIPSSIIVSLGIIISFVFGLFPFQKMLFQRTKLKEIDINKKAIITFFSLTAFYELTQIIINNSDIILVKHFFDDTNAGLYASLALIGRVVYFVAWMFVMLLLPKVIQMKKEGKDTLPILMKYVTYIGILSTGIVCFTALFPEFVVKVMFGNAYVSIAVLLWKYALATSLFAIANIFAYYFLSINQYFPVIVSAILGCTQIFLIIAYHDTLEQVVHMQIIAMMILLFFQLFYFFFQNRKATANNQLK</sequence>